<reference evidence="2 3" key="1">
    <citation type="submission" date="2017-07" db="EMBL/GenBank/DDBJ databases">
        <title>Paenibacillus herberti R33 genome sequencing and assembly.</title>
        <authorList>
            <person name="Su W."/>
        </authorList>
    </citation>
    <scope>NUCLEOTIDE SEQUENCE [LARGE SCALE GENOMIC DNA]</scope>
    <source>
        <strain evidence="2 3">R33</strain>
    </source>
</reference>
<feature type="binding site" evidence="1">
    <location>
        <position position="68"/>
    </location>
    <ligand>
        <name>Mg(2+)</name>
        <dbReference type="ChEBI" id="CHEBI:18420"/>
        <label>1</label>
    </ligand>
</feature>
<dbReference type="OrthoDB" id="9761704at2"/>
<comment type="cofactor">
    <cofactor evidence="1">
        <name>Mg(2+)</name>
        <dbReference type="ChEBI" id="CHEBI:18420"/>
    </cofactor>
    <text evidence="1">Binds 2 magnesium ions per subunit.</text>
</comment>
<evidence type="ECO:0000313" key="2">
    <source>
        <dbReference type="EMBL" id="OXM13553.1"/>
    </source>
</evidence>
<dbReference type="InterPro" id="IPR036705">
    <property type="entry name" value="Ribosyl_crysJ1_sf"/>
</dbReference>
<dbReference type="Gene3D" id="1.10.4080.10">
    <property type="entry name" value="ADP-ribosylation/Crystallin J1"/>
    <property type="match status" value="1"/>
</dbReference>
<gene>
    <name evidence="2" type="ORF">CGZ75_21200</name>
</gene>
<name>A0A229NUI0_9BACL</name>
<feature type="binding site" evidence="1">
    <location>
        <position position="286"/>
    </location>
    <ligand>
        <name>Mg(2+)</name>
        <dbReference type="ChEBI" id="CHEBI:18420"/>
        <label>1</label>
    </ligand>
</feature>
<dbReference type="RefSeq" id="WP_089526257.1">
    <property type="nucleotide sequence ID" value="NZ_NMUQ01000003.1"/>
</dbReference>
<dbReference type="Proteomes" id="UP000215145">
    <property type="component" value="Unassembled WGS sequence"/>
</dbReference>
<accession>A0A229NUI0</accession>
<protein>
    <recommendedName>
        <fullName evidence="4">ADP-ribosylglycohydrolase</fullName>
    </recommendedName>
</protein>
<dbReference type="InterPro" id="IPR005502">
    <property type="entry name" value="Ribosyl_crysJ1"/>
</dbReference>
<comment type="caution">
    <text evidence="2">The sequence shown here is derived from an EMBL/GenBank/DDBJ whole genome shotgun (WGS) entry which is preliminary data.</text>
</comment>
<keyword evidence="3" id="KW-1185">Reference proteome</keyword>
<keyword evidence="1" id="KW-0479">Metal-binding</keyword>
<keyword evidence="1" id="KW-0460">Magnesium</keyword>
<evidence type="ECO:0000256" key="1">
    <source>
        <dbReference type="PIRSR" id="PIRSR605502-1"/>
    </source>
</evidence>
<dbReference type="AlphaFoldDB" id="A0A229NUI0"/>
<evidence type="ECO:0008006" key="4">
    <source>
        <dbReference type="Google" id="ProtNLM"/>
    </source>
</evidence>
<dbReference type="SUPFAM" id="SSF101478">
    <property type="entry name" value="ADP-ribosylglycohydrolase"/>
    <property type="match status" value="1"/>
</dbReference>
<dbReference type="EMBL" id="NMUQ01000003">
    <property type="protein sequence ID" value="OXM13553.1"/>
    <property type="molecule type" value="Genomic_DNA"/>
</dbReference>
<evidence type="ECO:0000313" key="3">
    <source>
        <dbReference type="Proteomes" id="UP000215145"/>
    </source>
</evidence>
<organism evidence="2 3">
    <name type="scientific">Paenibacillus herberti</name>
    <dbReference type="NCBI Taxonomy" id="1619309"/>
    <lineage>
        <taxon>Bacteria</taxon>
        <taxon>Bacillati</taxon>
        <taxon>Bacillota</taxon>
        <taxon>Bacilli</taxon>
        <taxon>Bacillales</taxon>
        <taxon>Paenibacillaceae</taxon>
        <taxon>Paenibacillus</taxon>
    </lineage>
</organism>
<dbReference type="Pfam" id="PF03747">
    <property type="entry name" value="ADP_ribosyl_GH"/>
    <property type="match status" value="1"/>
</dbReference>
<dbReference type="GO" id="GO:0046872">
    <property type="term" value="F:metal ion binding"/>
    <property type="evidence" value="ECO:0007669"/>
    <property type="project" value="UniProtKB-KW"/>
</dbReference>
<proteinExistence type="predicted"/>
<feature type="binding site" evidence="1">
    <location>
        <position position="284"/>
    </location>
    <ligand>
        <name>Mg(2+)</name>
        <dbReference type="ChEBI" id="CHEBI:18420"/>
        <label>1</label>
    </ligand>
</feature>
<sequence length="359" mass="39845">MTTVEMKDTQLYDKIFGSIAASNIGSSMGAMVETWDPDRIKEKYGVLDKLEGYCHYKAYQRKPGTTEDGIERQRLMVSAIHDKNGRITAEDLKQVWLRDINPDNFNVQMEPCDEILYKLAASGLPAGYVGNYSDYMGIVSFARSCHPIGLINACNPYQAYLDTWDVGRLYQPLHAYGLDWSTVTSAGIAEAMRPTATIDSVVDAAMRYVSQPVRDELERALEASKNKSSIEELLPWFYEHYNGVGTPYCFSMGNEIITKALCLFYVAKGDPEQLVIGAVNFGRDTDCLAAVASGLGGALRGASTLRKEWIETVDDAMTTNPYTVSRRSLSEMSQVIYEGVLNERSKALAHAEEVASLIK</sequence>